<sequence length="115" mass="13401">MVCVTTESKEEILPLFFFTNEDPYSDEDYPERQYISLRTEEGKECKIQLNVLPDFTAPNAIDAERFKFVSENIVEEFTDHGNSVSFENEEYQLKLSIQYDNPAPSCEKAIAQRFQ</sequence>
<proteinExistence type="predicted"/>
<dbReference type="EMBL" id="BMZW01000008">
    <property type="protein sequence ID" value="GFZ59406.1"/>
    <property type="molecule type" value="Genomic_DNA"/>
</dbReference>
<evidence type="ECO:0000313" key="2">
    <source>
        <dbReference type="Proteomes" id="UP000630864"/>
    </source>
</evidence>
<organism evidence="1 2">
    <name type="scientific">Pseudomonas amygdali pv. eriobotryae</name>
    <dbReference type="NCBI Taxonomy" id="129137"/>
    <lineage>
        <taxon>Bacteria</taxon>
        <taxon>Pseudomonadati</taxon>
        <taxon>Pseudomonadota</taxon>
        <taxon>Gammaproteobacteria</taxon>
        <taxon>Pseudomonadales</taxon>
        <taxon>Pseudomonadaceae</taxon>
        <taxon>Pseudomonas</taxon>
        <taxon>Pseudomonas amygdali</taxon>
    </lineage>
</organism>
<comment type="caution">
    <text evidence="1">The sequence shown here is derived from an EMBL/GenBank/DDBJ whole genome shotgun (WGS) entry which is preliminary data.</text>
</comment>
<accession>A0A9P3EBI6</accession>
<dbReference type="Proteomes" id="UP000630864">
    <property type="component" value="Unassembled WGS sequence"/>
</dbReference>
<dbReference type="AlphaFoldDB" id="A0A9P3EBI6"/>
<reference evidence="1" key="1">
    <citation type="submission" date="2020-09" db="EMBL/GenBank/DDBJ databases">
        <title>Pseudomonas syringae pv. eriobotryae genome sequence causing loquat canker disease.</title>
        <authorList>
            <person name="Fukuda S."/>
            <person name="Tashiro H."/>
            <person name="Nagano Y."/>
        </authorList>
    </citation>
    <scope>NUCLEOTIDE SEQUENCE</scope>
    <source>
        <strain evidence="1">AM001</strain>
    </source>
</reference>
<name>A0A9P3EBI6_PSEA0</name>
<gene>
    <name evidence="1" type="ORF">PSE10A_19170</name>
</gene>
<evidence type="ECO:0000313" key="1">
    <source>
        <dbReference type="EMBL" id="GFZ59406.1"/>
    </source>
</evidence>
<protein>
    <submittedName>
        <fullName evidence="1">Uncharacterized protein</fullName>
    </submittedName>
</protein>